<keyword evidence="1" id="KW-0812">Transmembrane</keyword>
<gene>
    <name evidence="2" type="ORF">CA3LBN_002930</name>
</gene>
<evidence type="ECO:0000313" key="3">
    <source>
        <dbReference type="Proteomes" id="UP000825434"/>
    </source>
</evidence>
<dbReference type="Proteomes" id="UP000825434">
    <property type="component" value="Chromosome 3"/>
</dbReference>
<reference evidence="2 3" key="1">
    <citation type="submission" date="2021-06" db="EMBL/GenBank/DDBJ databases">
        <title>Candida outbreak in Lebanon.</title>
        <authorList>
            <person name="Finianos M."/>
        </authorList>
    </citation>
    <scope>NUCLEOTIDE SEQUENCE [LARGE SCALE GENOMIC DNA]</scope>
    <source>
        <strain evidence="2">CA3LBN</strain>
    </source>
</reference>
<sequence>MFSRSAGLRAAARVSKRFQSHASHASESVKAAPFNNKYNFNTNPPPIHSYWNARNSFILFAFAPIFIGFGYLGKYTGSNLPGFEGLLDFAESEKSPIKDIKFGEPQLRKLGLRTAARLPRVSLGGVRCLTTETTITDHATGKVIKLTDPAHPEMADYPNPEPELAQNKDPYAKYDFPQLRRNFGDKLNFNDDMYDIWSPDHFSFVSDKTALKHNAIFFSTILAIAAGIYFLELNPEKPAMPRSYPYNGLAKDLGSGSEKTDYFYKVKTDEAANEAGVLSDDADVKAQQTAYEDANAEFIKA</sequence>
<evidence type="ECO:0000313" key="2">
    <source>
        <dbReference type="EMBL" id="QWU88622.1"/>
    </source>
</evidence>
<accession>A0ABX8I691</accession>
<protein>
    <submittedName>
        <fullName evidence="2">Uncharacterized protein</fullName>
    </submittedName>
</protein>
<proteinExistence type="predicted"/>
<name>A0ABX8I691_9ASCO</name>
<keyword evidence="3" id="KW-1185">Reference proteome</keyword>
<dbReference type="PANTHER" id="PTHR12840">
    <property type="entry name" value="NADH-UBIQUINONE OXIDOREDUCTASE ASHI SUBUNIT"/>
    <property type="match status" value="1"/>
</dbReference>
<dbReference type="PANTHER" id="PTHR12840:SF1">
    <property type="entry name" value="NADH DEHYDROGENASE [UBIQUINONE] 1 BETA SUBCOMPLEX SUBUNIT 8, MITOCHONDRIAL"/>
    <property type="match status" value="1"/>
</dbReference>
<dbReference type="Pfam" id="PF05821">
    <property type="entry name" value="NDUF_B8"/>
    <property type="match status" value="1"/>
</dbReference>
<dbReference type="InterPro" id="IPR008699">
    <property type="entry name" value="NDUFB8"/>
</dbReference>
<organism evidence="2 3">
    <name type="scientific">Candidozyma haemuli</name>
    <dbReference type="NCBI Taxonomy" id="45357"/>
    <lineage>
        <taxon>Eukaryota</taxon>
        <taxon>Fungi</taxon>
        <taxon>Dikarya</taxon>
        <taxon>Ascomycota</taxon>
        <taxon>Saccharomycotina</taxon>
        <taxon>Pichiomycetes</taxon>
        <taxon>Metschnikowiaceae</taxon>
        <taxon>Candidozyma</taxon>
    </lineage>
</organism>
<feature type="transmembrane region" description="Helical" evidence="1">
    <location>
        <begin position="56"/>
        <end position="73"/>
    </location>
</feature>
<dbReference type="EMBL" id="CP076663">
    <property type="protein sequence ID" value="QWU88622.1"/>
    <property type="molecule type" value="Genomic_DNA"/>
</dbReference>
<keyword evidence="1" id="KW-1133">Transmembrane helix</keyword>
<keyword evidence="1" id="KW-0472">Membrane</keyword>
<evidence type="ECO:0000256" key="1">
    <source>
        <dbReference type="SAM" id="Phobius"/>
    </source>
</evidence>